<keyword evidence="12 13" id="KW-0324">Glycolysis</keyword>
<dbReference type="PANTHER" id="PTHR11406:SF23">
    <property type="entry name" value="PHOSPHOGLYCERATE KINASE 1, CHLOROPLASTIC-RELATED"/>
    <property type="match status" value="1"/>
</dbReference>
<evidence type="ECO:0000256" key="1">
    <source>
        <dbReference type="ARBA" id="ARBA00000642"/>
    </source>
</evidence>
<reference evidence="18" key="1">
    <citation type="journal article" date="2010" name="Stand. Genomic Sci.">
        <title>Complete genome sequence of Thermocrinis albus type strain (HI 11/12T).</title>
        <authorList>
            <person name="Wirth R."/>
            <person name="Sikorski J."/>
            <person name="Brambilla E."/>
            <person name="Misra M."/>
            <person name="Lapidus A."/>
            <person name="Copeland A."/>
            <person name="Nolan M."/>
            <person name="Lucas S."/>
            <person name="Chen F."/>
            <person name="Tice H."/>
            <person name="Cheng J.F."/>
            <person name="Han C."/>
            <person name="Detter J.C."/>
            <person name="Tapia R."/>
            <person name="Bruce D."/>
            <person name="Goodwin L."/>
            <person name="Pitluck S."/>
            <person name="Pati A."/>
            <person name="Anderson I."/>
            <person name="Ivanova N."/>
            <person name="Mavromatis K."/>
            <person name="Mikhailova N."/>
            <person name="Chen A."/>
            <person name="Palaniappan K."/>
            <person name="Bilek Y."/>
            <person name="Hader T."/>
            <person name="Land M."/>
            <person name="Hauser L."/>
            <person name="Chang Y.J."/>
            <person name="Jeffries C.D."/>
            <person name="Tindall B.J."/>
            <person name="Rohde M."/>
            <person name="Goker M."/>
            <person name="Bristow J."/>
            <person name="Eisen J.A."/>
            <person name="Markowitz V."/>
            <person name="Hugenholtz P."/>
            <person name="Kyrpides N.C."/>
            <person name="Klenk H.P."/>
        </authorList>
    </citation>
    <scope>NUCLEOTIDE SEQUENCE [LARGE SCALE GENOMIC DNA]</scope>
    <source>
        <strain evidence="18">DSM 14484 / JCM 11386 / HI 11/12</strain>
    </source>
</reference>
<dbReference type="EMBL" id="CP001931">
    <property type="protein sequence ID" value="ADC89693.1"/>
    <property type="molecule type" value="Genomic_DNA"/>
</dbReference>
<feature type="binding site" evidence="13 14">
    <location>
        <begin position="23"/>
        <end position="25"/>
    </location>
    <ligand>
        <name>substrate</name>
    </ligand>
</feature>
<feature type="binding site" evidence="13">
    <location>
        <position position="153"/>
    </location>
    <ligand>
        <name>substrate</name>
    </ligand>
</feature>
<evidence type="ECO:0000256" key="3">
    <source>
        <dbReference type="ARBA" id="ARBA00008982"/>
    </source>
</evidence>
<dbReference type="GO" id="GO:0005829">
    <property type="term" value="C:cytosol"/>
    <property type="evidence" value="ECO:0007669"/>
    <property type="project" value="TreeGrafter"/>
</dbReference>
<dbReference type="PRINTS" id="PR00477">
    <property type="entry name" value="PHGLYCKINASE"/>
</dbReference>
<comment type="similarity">
    <text evidence="3 13 16">Belongs to the phosphoglycerate kinase family.</text>
</comment>
<evidence type="ECO:0000256" key="16">
    <source>
        <dbReference type="RuleBase" id="RU000532"/>
    </source>
</evidence>
<dbReference type="HAMAP" id="MF_00145">
    <property type="entry name" value="Phosphoglyc_kinase"/>
    <property type="match status" value="1"/>
</dbReference>
<dbReference type="InterPro" id="IPR015824">
    <property type="entry name" value="Phosphoglycerate_kinase_N"/>
</dbReference>
<comment type="subcellular location">
    <subcellularLocation>
        <location evidence="13">Cytoplasm</location>
    </subcellularLocation>
</comment>
<evidence type="ECO:0000256" key="5">
    <source>
        <dbReference type="ARBA" id="ARBA00013061"/>
    </source>
</evidence>
<feature type="binding site" evidence="14">
    <location>
        <position position="120"/>
    </location>
    <ligand>
        <name>(2R)-3-phosphoglycerate</name>
        <dbReference type="ChEBI" id="CHEBI:58272"/>
    </ligand>
</feature>
<keyword evidence="9 13" id="KW-0547">Nucleotide-binding</keyword>
<dbReference type="eggNOG" id="COG0126">
    <property type="taxonomic scope" value="Bacteria"/>
</dbReference>
<dbReference type="PIRSF" id="PIRSF000724">
    <property type="entry name" value="Pgk"/>
    <property type="match status" value="1"/>
</dbReference>
<dbReference type="HOGENOM" id="CLU_025427_0_2_0"/>
<evidence type="ECO:0000256" key="10">
    <source>
        <dbReference type="ARBA" id="ARBA00022777"/>
    </source>
</evidence>
<feature type="binding site" evidence="13">
    <location>
        <position position="120"/>
    </location>
    <ligand>
        <name>substrate</name>
    </ligand>
</feature>
<evidence type="ECO:0000256" key="2">
    <source>
        <dbReference type="ARBA" id="ARBA00004838"/>
    </source>
</evidence>
<sequence>MPYRKKTLRDVNLSGKRVLVRVDFNVPMDDLGNIEDDTRIRASLPTIQYLLDARAKVILMSHLGRPKGRDPKYSLAPVAKRLSRYIAREVKLAPDCVGAEVKKLVEDMKEGDVLLLENLRFHQGEEQADVDFAKELASLGEVYVADAFGTCHRKHASTYLVPQILKPAVMGFLLEKEVSYFERAMVNPQRPVVAIIGGAKVSSKLGILKNLLKRVDKLFVGGAMAFTFIKSMGFPVGNSLVEEDLLDTARDILEVARKLDVKFYLPVDFVIGRELSDNTPTRVVPWQEIPSGWMGLDIGPVSVSLIREVIADAQTIVWNGPLGVFELDRFKEGTYQTAKMLAESPALTIAGGGDTDHAIHRAGVYNSIDFVSTGGGAFLELLEGNTLPCIEVLDDREGDGFTHIS</sequence>
<evidence type="ECO:0000256" key="15">
    <source>
        <dbReference type="PIRSR" id="PIRSR000724-2"/>
    </source>
</evidence>
<dbReference type="Proteomes" id="UP000002043">
    <property type="component" value="Chromosome"/>
</dbReference>
<feature type="binding site" evidence="13 15">
    <location>
        <position position="295"/>
    </location>
    <ligand>
        <name>ATP</name>
        <dbReference type="ChEBI" id="CHEBI:30616"/>
    </ligand>
</feature>
<evidence type="ECO:0000256" key="4">
    <source>
        <dbReference type="ARBA" id="ARBA00011245"/>
    </source>
</evidence>
<dbReference type="OrthoDB" id="9808460at2"/>
<feature type="binding site" evidence="13 15">
    <location>
        <begin position="352"/>
        <end position="355"/>
    </location>
    <ligand>
        <name>ATP</name>
        <dbReference type="ChEBI" id="CHEBI:30616"/>
    </ligand>
</feature>
<feature type="binding site" evidence="14">
    <location>
        <position position="153"/>
    </location>
    <ligand>
        <name>(2R)-3-phosphoglycerate</name>
        <dbReference type="ChEBI" id="CHEBI:58272"/>
    </ligand>
</feature>
<keyword evidence="11 13" id="KW-0067">ATP-binding</keyword>
<evidence type="ECO:0000256" key="9">
    <source>
        <dbReference type="ARBA" id="ARBA00022741"/>
    </source>
</evidence>
<organism evidence="17 18">
    <name type="scientific">Thermocrinis albus (strain DSM 14484 / JCM 11386 / HI 11/12)</name>
    <dbReference type="NCBI Taxonomy" id="638303"/>
    <lineage>
        <taxon>Bacteria</taxon>
        <taxon>Pseudomonadati</taxon>
        <taxon>Aquificota</taxon>
        <taxon>Aquificia</taxon>
        <taxon>Aquificales</taxon>
        <taxon>Aquificaceae</taxon>
        <taxon>Thermocrinis</taxon>
    </lineage>
</organism>
<dbReference type="InterPro" id="IPR001576">
    <property type="entry name" value="Phosphoglycerate_kinase"/>
</dbReference>
<comment type="pathway">
    <text evidence="2 13">Carbohydrate degradation; glycolysis; pyruvate from D-glyceraldehyde 3-phosphate: step 2/5.</text>
</comment>
<protein>
    <recommendedName>
        <fullName evidence="6 13">Phosphoglycerate kinase</fullName>
        <ecNumber evidence="5 13">2.7.2.3</ecNumber>
    </recommendedName>
</protein>
<feature type="binding site" evidence="13 14">
    <location>
        <begin position="62"/>
        <end position="65"/>
    </location>
    <ligand>
        <name>substrate</name>
    </ligand>
</feature>
<evidence type="ECO:0000256" key="12">
    <source>
        <dbReference type="ARBA" id="ARBA00023152"/>
    </source>
</evidence>
<dbReference type="FunFam" id="3.40.50.1260:FF:000006">
    <property type="entry name" value="Phosphoglycerate kinase"/>
    <property type="match status" value="1"/>
</dbReference>
<dbReference type="GO" id="GO:0006094">
    <property type="term" value="P:gluconeogenesis"/>
    <property type="evidence" value="ECO:0007669"/>
    <property type="project" value="TreeGrafter"/>
</dbReference>
<dbReference type="Pfam" id="PF00162">
    <property type="entry name" value="PGK"/>
    <property type="match status" value="1"/>
</dbReference>
<dbReference type="STRING" id="638303.Thal_1061"/>
<feature type="binding site" evidence="13 15">
    <location>
        <position position="326"/>
    </location>
    <ligand>
        <name>ATP</name>
        <dbReference type="ChEBI" id="CHEBI:30616"/>
    </ligand>
</feature>
<dbReference type="PROSITE" id="PS00111">
    <property type="entry name" value="PGLYCERATE_KINASE"/>
    <property type="match status" value="1"/>
</dbReference>
<feature type="binding site" evidence="13 15">
    <location>
        <position position="204"/>
    </location>
    <ligand>
        <name>ATP</name>
        <dbReference type="ChEBI" id="CHEBI:30616"/>
    </ligand>
</feature>
<proteinExistence type="inferred from homology"/>
<dbReference type="PANTHER" id="PTHR11406">
    <property type="entry name" value="PHOSPHOGLYCERATE KINASE"/>
    <property type="match status" value="1"/>
</dbReference>
<evidence type="ECO:0000256" key="6">
    <source>
        <dbReference type="ARBA" id="ARBA00016471"/>
    </source>
</evidence>
<dbReference type="GO" id="GO:0004618">
    <property type="term" value="F:phosphoglycerate kinase activity"/>
    <property type="evidence" value="ECO:0007669"/>
    <property type="project" value="UniProtKB-UniRule"/>
</dbReference>
<dbReference type="InterPro" id="IPR036043">
    <property type="entry name" value="Phosphoglycerate_kinase_sf"/>
</dbReference>
<dbReference type="GO" id="GO:0006096">
    <property type="term" value="P:glycolytic process"/>
    <property type="evidence" value="ECO:0007669"/>
    <property type="project" value="UniProtKB-UniRule"/>
</dbReference>
<dbReference type="GO" id="GO:0043531">
    <property type="term" value="F:ADP binding"/>
    <property type="evidence" value="ECO:0007669"/>
    <property type="project" value="TreeGrafter"/>
</dbReference>
<keyword evidence="7 13" id="KW-0963">Cytoplasm</keyword>
<evidence type="ECO:0000313" key="18">
    <source>
        <dbReference type="Proteomes" id="UP000002043"/>
    </source>
</evidence>
<keyword evidence="8 13" id="KW-0808">Transferase</keyword>
<dbReference type="InterPro" id="IPR015911">
    <property type="entry name" value="Phosphoglycerate_kinase_CS"/>
</dbReference>
<evidence type="ECO:0000256" key="8">
    <source>
        <dbReference type="ARBA" id="ARBA00022679"/>
    </source>
</evidence>
<dbReference type="SUPFAM" id="SSF53748">
    <property type="entry name" value="Phosphoglycerate kinase"/>
    <property type="match status" value="1"/>
</dbReference>
<feature type="binding site" evidence="14">
    <location>
        <position position="39"/>
    </location>
    <ligand>
        <name>(2R)-3-phosphoglycerate</name>
        <dbReference type="ChEBI" id="CHEBI:58272"/>
    </ligand>
</feature>
<evidence type="ECO:0000313" key="17">
    <source>
        <dbReference type="EMBL" id="ADC89693.1"/>
    </source>
</evidence>
<dbReference type="UniPathway" id="UPA00109">
    <property type="reaction ID" value="UER00185"/>
</dbReference>
<dbReference type="AlphaFoldDB" id="D3SLR3"/>
<evidence type="ECO:0000256" key="14">
    <source>
        <dbReference type="PIRSR" id="PIRSR000724-1"/>
    </source>
</evidence>
<keyword evidence="10 13" id="KW-0418">Kinase</keyword>
<comment type="catalytic activity">
    <reaction evidence="1 13 16">
        <text>(2R)-3-phosphoglycerate + ATP = (2R)-3-phospho-glyceroyl phosphate + ADP</text>
        <dbReference type="Rhea" id="RHEA:14801"/>
        <dbReference type="ChEBI" id="CHEBI:30616"/>
        <dbReference type="ChEBI" id="CHEBI:57604"/>
        <dbReference type="ChEBI" id="CHEBI:58272"/>
        <dbReference type="ChEBI" id="CHEBI:456216"/>
        <dbReference type="EC" id="2.7.2.3"/>
    </reaction>
</comment>
<evidence type="ECO:0000256" key="11">
    <source>
        <dbReference type="ARBA" id="ARBA00022840"/>
    </source>
</evidence>
<dbReference type="CDD" id="cd00318">
    <property type="entry name" value="Phosphoglycerate_kinase"/>
    <property type="match status" value="1"/>
</dbReference>
<comment type="subunit">
    <text evidence="4 13">Monomer.</text>
</comment>
<gene>
    <name evidence="13" type="primary">pgk</name>
    <name evidence="17" type="ordered locus">Thal_1061</name>
</gene>
<dbReference type="RefSeq" id="WP_012992099.1">
    <property type="nucleotide sequence ID" value="NC_013894.1"/>
</dbReference>
<dbReference type="FunFam" id="3.40.50.1260:FF:000031">
    <property type="entry name" value="Phosphoglycerate kinase 1"/>
    <property type="match status" value="1"/>
</dbReference>
<dbReference type="GO" id="GO:0005524">
    <property type="term" value="F:ATP binding"/>
    <property type="evidence" value="ECO:0007669"/>
    <property type="project" value="UniProtKB-KW"/>
</dbReference>
<dbReference type="Gene3D" id="3.40.50.1260">
    <property type="entry name" value="Phosphoglycerate kinase, N-terminal domain"/>
    <property type="match status" value="2"/>
</dbReference>
<evidence type="ECO:0000256" key="7">
    <source>
        <dbReference type="ARBA" id="ARBA00022490"/>
    </source>
</evidence>
<dbReference type="EC" id="2.7.2.3" evidence="5 13"/>
<feature type="binding site" evidence="13">
    <location>
        <position position="39"/>
    </location>
    <ligand>
        <name>substrate</name>
    </ligand>
</feature>
<dbReference type="KEGG" id="tal:Thal_1061"/>
<name>D3SLR3_THEAH</name>
<accession>D3SLR3</accession>
<evidence type="ECO:0000256" key="13">
    <source>
        <dbReference type="HAMAP-Rule" id="MF_00145"/>
    </source>
</evidence>
<keyword evidence="18" id="KW-1185">Reference proteome</keyword>